<keyword evidence="2 3" id="KW-0175">Coiled coil</keyword>
<evidence type="ECO:0000256" key="2">
    <source>
        <dbReference type="ARBA" id="ARBA00023054"/>
    </source>
</evidence>
<evidence type="ECO:0000259" key="4">
    <source>
        <dbReference type="Pfam" id="PF25990"/>
    </source>
</evidence>
<dbReference type="PRINTS" id="PR01490">
    <property type="entry name" value="RTXTOXIND"/>
</dbReference>
<dbReference type="SUPFAM" id="SSF111369">
    <property type="entry name" value="HlyD-like secretion proteins"/>
    <property type="match status" value="2"/>
</dbReference>
<dbReference type="InterPro" id="IPR050465">
    <property type="entry name" value="UPF0194_transport"/>
</dbReference>
<protein>
    <submittedName>
        <fullName evidence="5">HlyD family efflux transporter periplasmic adaptor subunit</fullName>
    </submittedName>
</protein>
<dbReference type="GO" id="GO:0030313">
    <property type="term" value="C:cell envelope"/>
    <property type="evidence" value="ECO:0007669"/>
    <property type="project" value="UniProtKB-SubCell"/>
</dbReference>
<keyword evidence="6" id="KW-1185">Reference proteome</keyword>
<dbReference type="OrthoDB" id="152946at2"/>
<feature type="domain" description="YknX-like beta-barrel" evidence="4">
    <location>
        <begin position="361"/>
        <end position="435"/>
    </location>
</feature>
<sequence length="439" mass="46203">MKRWILIAVLLIVAVGGWLGYQRYQAQQLAQQQAAEAQDAQAADLESVIWASGKLEPLRWSELSSVNQGIVEAIHVQEGDWVEAGDVLLELDTMVLESQLQEAEAALAEAQAALDKLRAGATSAEIAAAQAAVDAAKASVAQAAGQMLETQAAIEAAEAAVEVARRQYEEMASHPTPAELQVARAEVAVAEAAVIQAQAAYNLVRGDPNIAARPESMTLAQATAALEAARAKAALTEQGPTPQQLAVAQANIQAAEAQVKIAQSRIPGAEANVKAALASQASAEAALEKLLAGATPEDIAMAEARVQSAQAAVNSARARLRQSQIVAPFAGQVGQINVRVGEPGMPGQPLVLLGDTRTMHVVTTDLRETDVVKVEVGMPVEVTFDALPDQIFTGTITWIAPVSTTEQGSTNYRLFVDVAELDPSLRWGMTAFVNIYTGQ</sequence>
<dbReference type="Gene3D" id="2.40.30.170">
    <property type="match status" value="1"/>
</dbReference>
<evidence type="ECO:0000313" key="5">
    <source>
        <dbReference type="EMBL" id="TQE97830.1"/>
    </source>
</evidence>
<proteinExistence type="predicted"/>
<dbReference type="InParanoid" id="A0A540VM46"/>
<dbReference type="AlphaFoldDB" id="A0A540VM46"/>
<accession>A0A540VM46</accession>
<dbReference type="Pfam" id="PF25990">
    <property type="entry name" value="Beta-barrel_YknX"/>
    <property type="match status" value="1"/>
</dbReference>
<evidence type="ECO:0000256" key="3">
    <source>
        <dbReference type="SAM" id="Coils"/>
    </source>
</evidence>
<name>A0A540VM46_9CHLR</name>
<gene>
    <name evidence="5" type="ORF">FKZ61_00150</name>
</gene>
<evidence type="ECO:0000256" key="1">
    <source>
        <dbReference type="ARBA" id="ARBA00004196"/>
    </source>
</evidence>
<feature type="coiled-coil region" evidence="3">
    <location>
        <begin position="147"/>
        <end position="174"/>
    </location>
</feature>
<dbReference type="EMBL" id="VIGC01000001">
    <property type="protein sequence ID" value="TQE97830.1"/>
    <property type="molecule type" value="Genomic_DNA"/>
</dbReference>
<dbReference type="PANTHER" id="PTHR32347:SF23">
    <property type="entry name" value="BLL5650 PROTEIN"/>
    <property type="match status" value="1"/>
</dbReference>
<dbReference type="Proteomes" id="UP000317371">
    <property type="component" value="Unassembled WGS sequence"/>
</dbReference>
<dbReference type="Gene3D" id="2.40.50.100">
    <property type="match status" value="2"/>
</dbReference>
<comment type="subcellular location">
    <subcellularLocation>
        <location evidence="1">Cell envelope</location>
    </subcellularLocation>
</comment>
<feature type="coiled-coil region" evidence="3">
    <location>
        <begin position="93"/>
        <end position="120"/>
    </location>
</feature>
<reference evidence="5 6" key="1">
    <citation type="submission" date="2019-06" db="EMBL/GenBank/DDBJ databases">
        <title>Genome sequence of Litorilinea aerophila BAA-2444.</title>
        <authorList>
            <person name="Maclea K.S."/>
            <person name="Maurais E.G."/>
            <person name="Iannazzi L.C."/>
        </authorList>
    </citation>
    <scope>NUCLEOTIDE SEQUENCE [LARGE SCALE GENOMIC DNA]</scope>
    <source>
        <strain evidence="5 6">ATCC BAA-2444</strain>
    </source>
</reference>
<dbReference type="PANTHER" id="PTHR32347">
    <property type="entry name" value="EFFLUX SYSTEM COMPONENT YKNX-RELATED"/>
    <property type="match status" value="1"/>
</dbReference>
<feature type="coiled-coil region" evidence="3">
    <location>
        <begin position="245"/>
        <end position="272"/>
    </location>
</feature>
<evidence type="ECO:0000313" key="6">
    <source>
        <dbReference type="Proteomes" id="UP000317371"/>
    </source>
</evidence>
<comment type="caution">
    <text evidence="5">The sequence shown here is derived from an EMBL/GenBank/DDBJ whole genome shotgun (WGS) entry which is preliminary data.</text>
</comment>
<dbReference type="RefSeq" id="WP_141608040.1">
    <property type="nucleotide sequence ID" value="NZ_VIGC02000001.1"/>
</dbReference>
<organism evidence="5 6">
    <name type="scientific">Litorilinea aerophila</name>
    <dbReference type="NCBI Taxonomy" id="1204385"/>
    <lineage>
        <taxon>Bacteria</taxon>
        <taxon>Bacillati</taxon>
        <taxon>Chloroflexota</taxon>
        <taxon>Caldilineae</taxon>
        <taxon>Caldilineales</taxon>
        <taxon>Caldilineaceae</taxon>
        <taxon>Litorilinea</taxon>
    </lineage>
</organism>
<dbReference type="InterPro" id="IPR058636">
    <property type="entry name" value="Beta-barrel_YknX"/>
</dbReference>